<dbReference type="GO" id="GO:0005680">
    <property type="term" value="C:anaphase-promoting complex"/>
    <property type="evidence" value="ECO:0007669"/>
    <property type="project" value="TreeGrafter"/>
</dbReference>
<dbReference type="OrthoDB" id="10006270at2759"/>
<dbReference type="GO" id="GO:0051301">
    <property type="term" value="P:cell division"/>
    <property type="evidence" value="ECO:0007669"/>
    <property type="project" value="UniProtKB-KW"/>
</dbReference>
<proteinExistence type="predicted"/>
<gene>
    <name evidence="8" type="ORF">MUK42_24150</name>
</gene>
<name>A0A9E7LE98_9LILI</name>
<dbReference type="Gene3D" id="1.25.40.10">
    <property type="entry name" value="Tetratricopeptide repeat domain"/>
    <property type="match status" value="1"/>
</dbReference>
<sequence>MGEDGRRLGRSPPSVGKKDGQHLVDIVVRPVDATRHEICESSGKDQLISLAVQLELWKYVADVGVCSSEELIVYRRYQKAVQWFEMTLDCVSSSLSEMWEPTLVNLAHALRKLKQNIFRMFQKAISCYEKALAVSTQNFSAFAGLAYTYHLQDNFDAAITYYHKALWLDPNDQFCTEMLTLALEDDCRGVDRRK</sequence>
<dbReference type="SMART" id="SM00028">
    <property type="entry name" value="TPR"/>
    <property type="match status" value="2"/>
</dbReference>
<dbReference type="InterPro" id="IPR011990">
    <property type="entry name" value="TPR-like_helical_dom_sf"/>
</dbReference>
<dbReference type="PROSITE" id="PS50005">
    <property type="entry name" value="TPR"/>
    <property type="match status" value="1"/>
</dbReference>
<evidence type="ECO:0000256" key="3">
    <source>
        <dbReference type="ARBA" id="ARBA00022776"/>
    </source>
</evidence>
<dbReference type="EMBL" id="CP097511">
    <property type="protein sequence ID" value="URE47480.1"/>
    <property type="molecule type" value="Genomic_DNA"/>
</dbReference>
<dbReference type="InterPro" id="IPR019734">
    <property type="entry name" value="TPR_rpt"/>
</dbReference>
<dbReference type="GO" id="GO:0031145">
    <property type="term" value="P:anaphase-promoting complex-dependent catabolic process"/>
    <property type="evidence" value="ECO:0007669"/>
    <property type="project" value="TreeGrafter"/>
</dbReference>
<evidence type="ECO:0000313" key="8">
    <source>
        <dbReference type="EMBL" id="URE47480.1"/>
    </source>
</evidence>
<dbReference type="SUPFAM" id="SSF48452">
    <property type="entry name" value="TPR-like"/>
    <property type="match status" value="1"/>
</dbReference>
<accession>A0A9E7LE98</accession>
<dbReference type="Proteomes" id="UP001055439">
    <property type="component" value="Chromosome 9"/>
</dbReference>
<keyword evidence="9" id="KW-1185">Reference proteome</keyword>
<keyword evidence="3" id="KW-0498">Mitosis</keyword>
<keyword evidence="1" id="KW-0132">Cell division</keyword>
<evidence type="ECO:0000256" key="1">
    <source>
        <dbReference type="ARBA" id="ARBA00022618"/>
    </source>
</evidence>
<feature type="repeat" description="TPR" evidence="7">
    <location>
        <begin position="139"/>
        <end position="172"/>
    </location>
</feature>
<keyword evidence="5 7" id="KW-0802">TPR repeat</keyword>
<dbReference type="AlphaFoldDB" id="A0A9E7LE98"/>
<protein>
    <submittedName>
        <fullName evidence="8">Tetratricopeptide repeat</fullName>
    </submittedName>
</protein>
<keyword evidence="6" id="KW-0131">Cell cycle</keyword>
<dbReference type="Pfam" id="PF00515">
    <property type="entry name" value="TPR_1"/>
    <property type="match status" value="1"/>
</dbReference>
<dbReference type="GO" id="GO:0016567">
    <property type="term" value="P:protein ubiquitination"/>
    <property type="evidence" value="ECO:0007669"/>
    <property type="project" value="TreeGrafter"/>
</dbReference>
<evidence type="ECO:0000256" key="2">
    <source>
        <dbReference type="ARBA" id="ARBA00022737"/>
    </source>
</evidence>
<evidence type="ECO:0000256" key="5">
    <source>
        <dbReference type="ARBA" id="ARBA00022803"/>
    </source>
</evidence>
<evidence type="ECO:0000256" key="7">
    <source>
        <dbReference type="PROSITE-ProRule" id="PRU00339"/>
    </source>
</evidence>
<dbReference type="PANTHER" id="PTHR12558:SF9">
    <property type="entry name" value="CELL DIVISION CYCLE PROTEIN 16 HOMOLOG"/>
    <property type="match status" value="1"/>
</dbReference>
<evidence type="ECO:0000256" key="4">
    <source>
        <dbReference type="ARBA" id="ARBA00022786"/>
    </source>
</evidence>
<keyword evidence="2" id="KW-0677">Repeat</keyword>
<evidence type="ECO:0000313" key="9">
    <source>
        <dbReference type="Proteomes" id="UP001055439"/>
    </source>
</evidence>
<evidence type="ECO:0000256" key="6">
    <source>
        <dbReference type="ARBA" id="ARBA00023306"/>
    </source>
</evidence>
<dbReference type="PANTHER" id="PTHR12558">
    <property type="entry name" value="CELL DIVISION CYCLE 16,23,27"/>
    <property type="match status" value="1"/>
</dbReference>
<reference evidence="8" key="1">
    <citation type="submission" date="2022-05" db="EMBL/GenBank/DDBJ databases">
        <title>The Musa troglodytarum L. genome provides insights into the mechanism of non-climacteric behaviour and enrichment of carotenoids.</title>
        <authorList>
            <person name="Wang J."/>
        </authorList>
    </citation>
    <scope>NUCLEOTIDE SEQUENCE</scope>
    <source>
        <tissue evidence="8">Leaf</tissue>
    </source>
</reference>
<keyword evidence="4" id="KW-0833">Ubl conjugation pathway</keyword>
<organism evidence="8 9">
    <name type="scientific">Musa troglodytarum</name>
    <name type="common">fe'i banana</name>
    <dbReference type="NCBI Taxonomy" id="320322"/>
    <lineage>
        <taxon>Eukaryota</taxon>
        <taxon>Viridiplantae</taxon>
        <taxon>Streptophyta</taxon>
        <taxon>Embryophyta</taxon>
        <taxon>Tracheophyta</taxon>
        <taxon>Spermatophyta</taxon>
        <taxon>Magnoliopsida</taxon>
        <taxon>Liliopsida</taxon>
        <taxon>Zingiberales</taxon>
        <taxon>Musaceae</taxon>
        <taxon>Musa</taxon>
    </lineage>
</organism>
<dbReference type="GO" id="GO:0005737">
    <property type="term" value="C:cytoplasm"/>
    <property type="evidence" value="ECO:0007669"/>
    <property type="project" value="TreeGrafter"/>
</dbReference>
<dbReference type="GO" id="GO:0045842">
    <property type="term" value="P:positive regulation of mitotic metaphase/anaphase transition"/>
    <property type="evidence" value="ECO:0007669"/>
    <property type="project" value="TreeGrafter"/>
</dbReference>